<name>A0A6I3L3G9_9NOCA</name>
<feature type="chain" id="PRO_5026031559" evidence="1">
    <location>
        <begin position="39"/>
        <end position="128"/>
    </location>
</feature>
<keyword evidence="3" id="KW-1185">Reference proteome</keyword>
<dbReference type="RefSeq" id="WP_154789559.1">
    <property type="nucleotide sequence ID" value="NZ_WMBB01000009.1"/>
</dbReference>
<sequence>MRNVPSGERGLVAKVAAPVAVTAVGVAAMVLAAAPAQAQVNHPNACIVVQNHAGRTTTVSLNYPAGYNGSWTIYPNDLSLLLYNGDPVQSPTGEFNIQKDSDLQAVWNYDPGRVTNRGCNGSWVVTLN</sequence>
<keyword evidence="1" id="KW-0732">Signal</keyword>
<proteinExistence type="predicted"/>
<reference evidence="2 3" key="1">
    <citation type="submission" date="2019-11" db="EMBL/GenBank/DDBJ databases">
        <title>Nocardia sp. nov. CT2-14 isolated from soil.</title>
        <authorList>
            <person name="Kanchanasin P."/>
            <person name="Tanasupawat S."/>
            <person name="Yuki M."/>
            <person name="Kudo T."/>
        </authorList>
    </citation>
    <scope>NUCLEOTIDE SEQUENCE [LARGE SCALE GENOMIC DNA]</scope>
    <source>
        <strain evidence="2 3">CT2-14</strain>
    </source>
</reference>
<evidence type="ECO:0000256" key="1">
    <source>
        <dbReference type="SAM" id="SignalP"/>
    </source>
</evidence>
<feature type="signal peptide" evidence="1">
    <location>
        <begin position="1"/>
        <end position="38"/>
    </location>
</feature>
<dbReference type="AlphaFoldDB" id="A0A6I3L3G9"/>
<dbReference type="Proteomes" id="UP000432464">
    <property type="component" value="Unassembled WGS sequence"/>
</dbReference>
<evidence type="ECO:0000313" key="2">
    <source>
        <dbReference type="EMBL" id="MTE15135.1"/>
    </source>
</evidence>
<evidence type="ECO:0000313" key="3">
    <source>
        <dbReference type="Proteomes" id="UP000432464"/>
    </source>
</evidence>
<protein>
    <submittedName>
        <fullName evidence="2">Uncharacterized protein</fullName>
    </submittedName>
</protein>
<dbReference type="EMBL" id="WMBB01000009">
    <property type="protein sequence ID" value="MTE15135.1"/>
    <property type="molecule type" value="Genomic_DNA"/>
</dbReference>
<organism evidence="2 3">
    <name type="scientific">Nocardia aurantiaca</name>
    <dbReference type="NCBI Taxonomy" id="2675850"/>
    <lineage>
        <taxon>Bacteria</taxon>
        <taxon>Bacillati</taxon>
        <taxon>Actinomycetota</taxon>
        <taxon>Actinomycetes</taxon>
        <taxon>Mycobacteriales</taxon>
        <taxon>Nocardiaceae</taxon>
        <taxon>Nocardia</taxon>
    </lineage>
</organism>
<gene>
    <name evidence="2" type="ORF">GLP40_20455</name>
</gene>
<comment type="caution">
    <text evidence="2">The sequence shown here is derived from an EMBL/GenBank/DDBJ whole genome shotgun (WGS) entry which is preliminary data.</text>
</comment>
<accession>A0A6I3L3G9</accession>